<feature type="compositionally biased region" description="Low complexity" evidence="1">
    <location>
        <begin position="20"/>
        <end position="36"/>
    </location>
</feature>
<organism evidence="2 3">
    <name type="scientific">Plectus sambesii</name>
    <dbReference type="NCBI Taxonomy" id="2011161"/>
    <lineage>
        <taxon>Eukaryota</taxon>
        <taxon>Metazoa</taxon>
        <taxon>Ecdysozoa</taxon>
        <taxon>Nematoda</taxon>
        <taxon>Chromadorea</taxon>
        <taxon>Plectida</taxon>
        <taxon>Plectina</taxon>
        <taxon>Plectoidea</taxon>
        <taxon>Plectidae</taxon>
        <taxon>Plectus</taxon>
    </lineage>
</organism>
<evidence type="ECO:0000313" key="2">
    <source>
        <dbReference type="Proteomes" id="UP000887566"/>
    </source>
</evidence>
<protein>
    <submittedName>
        <fullName evidence="3">Uncharacterized protein</fullName>
    </submittedName>
</protein>
<keyword evidence="2" id="KW-1185">Reference proteome</keyword>
<accession>A0A914WR06</accession>
<evidence type="ECO:0000256" key="1">
    <source>
        <dbReference type="SAM" id="MobiDB-lite"/>
    </source>
</evidence>
<name>A0A914WR06_9BILA</name>
<feature type="region of interest" description="Disordered" evidence="1">
    <location>
        <begin position="68"/>
        <end position="98"/>
    </location>
</feature>
<dbReference type="WBParaSite" id="PSAMB.scaffold5080size12707.g25879.t1">
    <property type="protein sequence ID" value="PSAMB.scaffold5080size12707.g25879.t1"/>
    <property type="gene ID" value="PSAMB.scaffold5080size12707.g25879"/>
</dbReference>
<feature type="region of interest" description="Disordered" evidence="1">
    <location>
        <begin position="1"/>
        <end position="46"/>
    </location>
</feature>
<evidence type="ECO:0000313" key="3">
    <source>
        <dbReference type="WBParaSite" id="PSAMB.scaffold5080size12707.g25879.t1"/>
    </source>
</evidence>
<dbReference type="AlphaFoldDB" id="A0A914WR06"/>
<proteinExistence type="predicted"/>
<sequence length="109" mass="11823">MMPPAWATFSRSADARARTAHSAAPTPAPPAAATARLPPPPSPTHHNLIRRWTAALSAIRSGQFALTNDAPRRRSINRPAGRPSFRVPHTLPSSNGAIHMFRPRVIKPK</sequence>
<reference evidence="3" key="1">
    <citation type="submission" date="2022-11" db="UniProtKB">
        <authorList>
            <consortium name="WormBaseParasite"/>
        </authorList>
    </citation>
    <scope>IDENTIFICATION</scope>
</reference>
<dbReference type="Proteomes" id="UP000887566">
    <property type="component" value="Unplaced"/>
</dbReference>